<name>A0A6C0AS82_9ZZZZ</name>
<sequence length="163" mass="19069">MNLLLDINNISIKNFYYLDTKRNVIIDGNFTKIIYSTEYFSMNGSYFDFPIEIIQVEKYGNKTTIRFNPISKHNMQIIHNFTKLEASLIESYKQNNQSNSRFVPSLSKQLNTGSMKIYKEFNYVNTDTANEIIDVTNLKCILKISGIWESVNEIGLTFKLFRM</sequence>
<dbReference type="AlphaFoldDB" id="A0A6C0AS82"/>
<dbReference type="EMBL" id="MN740805">
    <property type="protein sequence ID" value="QHS82769.1"/>
    <property type="molecule type" value="Genomic_DNA"/>
</dbReference>
<evidence type="ECO:0000313" key="1">
    <source>
        <dbReference type="EMBL" id="QHS82769.1"/>
    </source>
</evidence>
<proteinExistence type="predicted"/>
<organism evidence="1">
    <name type="scientific">viral metagenome</name>
    <dbReference type="NCBI Taxonomy" id="1070528"/>
    <lineage>
        <taxon>unclassified sequences</taxon>
        <taxon>metagenomes</taxon>
        <taxon>organismal metagenomes</taxon>
    </lineage>
</organism>
<reference evidence="1" key="1">
    <citation type="journal article" date="2020" name="Nature">
        <title>Giant virus diversity and host interactions through global metagenomics.</title>
        <authorList>
            <person name="Schulz F."/>
            <person name="Roux S."/>
            <person name="Paez-Espino D."/>
            <person name="Jungbluth S."/>
            <person name="Walsh D.A."/>
            <person name="Denef V.J."/>
            <person name="McMahon K.D."/>
            <person name="Konstantinidis K.T."/>
            <person name="Eloe-Fadrosh E.A."/>
            <person name="Kyrpides N.C."/>
            <person name="Woyke T."/>
        </authorList>
    </citation>
    <scope>NUCLEOTIDE SEQUENCE</scope>
    <source>
        <strain evidence="1">GVMAG-S-1101171-111</strain>
    </source>
</reference>
<protein>
    <submittedName>
        <fullName evidence="1">Uncharacterized protein</fullName>
    </submittedName>
</protein>
<accession>A0A6C0AS82</accession>